<accession>A0AAV6ZJW2</accession>
<keyword evidence="9" id="KW-0464">Manganese</keyword>
<evidence type="ECO:0000256" key="8">
    <source>
        <dbReference type="ARBA" id="ARBA00023204"/>
    </source>
</evidence>
<name>A0AAV6ZJW2_ENGPU</name>
<reference evidence="13" key="1">
    <citation type="thesis" date="2020" institute="ProQuest LLC" country="789 East Eisenhower Parkway, Ann Arbor, MI, USA">
        <title>Comparative Genomics and Chromosome Evolution.</title>
        <authorList>
            <person name="Mudd A.B."/>
        </authorList>
    </citation>
    <scope>NUCLEOTIDE SEQUENCE</scope>
    <source>
        <strain evidence="13">237g6f4</strain>
        <tissue evidence="13">Blood</tissue>
    </source>
</reference>
<evidence type="ECO:0000256" key="10">
    <source>
        <dbReference type="PIRSR" id="PIRSR604808-3"/>
    </source>
</evidence>
<comment type="similarity">
    <text evidence="2">Belongs to the DNA repair enzymes AP/ExoA family.</text>
</comment>
<feature type="binding site" evidence="9">
    <location>
        <position position="158"/>
    </location>
    <ligand>
        <name>Mg(2+)</name>
        <dbReference type="ChEBI" id="CHEBI:18420"/>
        <label>1</label>
    </ligand>
</feature>
<dbReference type="GO" id="GO:0046872">
    <property type="term" value="F:metal ion binding"/>
    <property type="evidence" value="ECO:0007669"/>
    <property type="project" value="UniProtKB-KW"/>
</dbReference>
<evidence type="ECO:0000256" key="11">
    <source>
        <dbReference type="SAM" id="SignalP"/>
    </source>
</evidence>
<dbReference type="GO" id="GO:0008081">
    <property type="term" value="F:phosphoric diester hydrolase activity"/>
    <property type="evidence" value="ECO:0007669"/>
    <property type="project" value="TreeGrafter"/>
</dbReference>
<comment type="catalytic activity">
    <reaction evidence="1">
        <text>Exonucleolytic cleavage in the 3'- to 5'-direction to yield nucleoside 5'-phosphates.</text>
        <dbReference type="EC" id="3.1.11.2"/>
    </reaction>
</comment>
<dbReference type="Proteomes" id="UP000824782">
    <property type="component" value="Unassembled WGS sequence"/>
</dbReference>
<feature type="binding site" evidence="9">
    <location>
        <position position="156"/>
    </location>
    <ligand>
        <name>Mg(2+)</name>
        <dbReference type="ChEBI" id="CHEBI:18420"/>
        <label>1</label>
    </ligand>
</feature>
<keyword evidence="14" id="KW-1185">Reference proteome</keyword>
<evidence type="ECO:0000256" key="7">
    <source>
        <dbReference type="ARBA" id="ARBA00022842"/>
    </source>
</evidence>
<dbReference type="GO" id="GO:0005634">
    <property type="term" value="C:nucleus"/>
    <property type="evidence" value="ECO:0007669"/>
    <property type="project" value="TreeGrafter"/>
</dbReference>
<keyword evidence="11" id="KW-0732">Signal</keyword>
<evidence type="ECO:0000256" key="3">
    <source>
        <dbReference type="ARBA" id="ARBA00012115"/>
    </source>
</evidence>
<dbReference type="Pfam" id="PF03372">
    <property type="entry name" value="Exo_endo_phos"/>
    <property type="match status" value="1"/>
</dbReference>
<feature type="chain" id="PRO_5044012037" description="exodeoxyribonuclease III" evidence="11">
    <location>
        <begin position="24"/>
        <end position="385"/>
    </location>
</feature>
<dbReference type="GO" id="GO:0003906">
    <property type="term" value="F:DNA-(apurinic or apyrimidinic site) endonuclease activity"/>
    <property type="evidence" value="ECO:0007669"/>
    <property type="project" value="TreeGrafter"/>
</dbReference>
<feature type="signal peptide" evidence="11">
    <location>
        <begin position="1"/>
        <end position="23"/>
    </location>
</feature>
<comment type="cofactor">
    <cofactor evidence="9">
        <name>Mg(2+)</name>
        <dbReference type="ChEBI" id="CHEBI:18420"/>
    </cofactor>
    <cofactor evidence="9">
        <name>Mn(2+)</name>
        <dbReference type="ChEBI" id="CHEBI:29035"/>
    </cofactor>
    <text evidence="9">Probably binds two magnesium or manganese ions per subunit.</text>
</comment>
<dbReference type="SUPFAM" id="SSF56219">
    <property type="entry name" value="DNase I-like"/>
    <property type="match status" value="1"/>
</dbReference>
<keyword evidence="8" id="KW-0234">DNA repair</keyword>
<evidence type="ECO:0000256" key="1">
    <source>
        <dbReference type="ARBA" id="ARBA00000493"/>
    </source>
</evidence>
<evidence type="ECO:0000256" key="9">
    <source>
        <dbReference type="PIRSR" id="PIRSR604808-2"/>
    </source>
</evidence>
<dbReference type="InterPro" id="IPR005135">
    <property type="entry name" value="Endo/exonuclease/phosphatase"/>
</dbReference>
<evidence type="ECO:0000256" key="5">
    <source>
        <dbReference type="ARBA" id="ARBA00022763"/>
    </source>
</evidence>
<dbReference type="GO" id="GO:0008311">
    <property type="term" value="F:double-stranded DNA 3'-5' DNA exonuclease activity"/>
    <property type="evidence" value="ECO:0007669"/>
    <property type="project" value="UniProtKB-EC"/>
</dbReference>
<dbReference type="EC" id="3.1.11.2" evidence="3"/>
<dbReference type="Gene3D" id="3.60.10.10">
    <property type="entry name" value="Endonuclease/exonuclease/phosphatase"/>
    <property type="match status" value="1"/>
</dbReference>
<dbReference type="PANTHER" id="PTHR22748:SF4">
    <property type="entry name" value="DNA-(APURINIC OR APYRIMIDINIC SITE) ENDONUCLEASE 2"/>
    <property type="match status" value="1"/>
</dbReference>
<keyword evidence="6" id="KW-0378">Hydrolase</keyword>
<dbReference type="EMBL" id="WNYA01001212">
    <property type="protein sequence ID" value="KAG8546178.1"/>
    <property type="molecule type" value="Genomic_DNA"/>
</dbReference>
<feature type="binding site" evidence="9">
    <location>
        <position position="53"/>
    </location>
    <ligand>
        <name>Mg(2+)</name>
        <dbReference type="ChEBI" id="CHEBI:18420"/>
        <label>1</label>
    </ligand>
</feature>
<evidence type="ECO:0000313" key="13">
    <source>
        <dbReference type="EMBL" id="KAG8546178.1"/>
    </source>
</evidence>
<sequence length="385" mass="43553">MGVAALFFCFLMMAGFSLRVASSNVNSVKVRRTRHAVYDHLRYLDADVIFLQETHLTTLGHLREAEREWRSGPSYWSLAVEPYAGVAILFNTTDVTVHRLMEVAMGRCLVLEVTIHGRRLRLINIYGPQTVTERIQLLIEVKQYLFTSIPVVMAGDFNVTLTLGDRSSGRAVVRDSKVLKSIISQANLCDVFTLGGRKPKYTYTWTGAVGLTWLLAVVRDSKVLKSIISQAHLCDVFTLGGRKPKYTYTCADRSSRIDMAFVSPSETVCGMSERVVPYSDHLALFFCMGASNRSDIGRGLWRLNSSILDDVCVQNCVHSLFQDQLQRQDFYDNISDWWENVKEEIRSLLKRLSVKKGKSKYSQYLRLRKELESLYSAGGGGQTKD</sequence>
<evidence type="ECO:0000256" key="6">
    <source>
        <dbReference type="ARBA" id="ARBA00022801"/>
    </source>
</evidence>
<evidence type="ECO:0000313" key="14">
    <source>
        <dbReference type="Proteomes" id="UP000824782"/>
    </source>
</evidence>
<evidence type="ECO:0000256" key="2">
    <source>
        <dbReference type="ARBA" id="ARBA00007092"/>
    </source>
</evidence>
<evidence type="ECO:0000259" key="12">
    <source>
        <dbReference type="Pfam" id="PF03372"/>
    </source>
</evidence>
<evidence type="ECO:0000256" key="4">
    <source>
        <dbReference type="ARBA" id="ARBA00022723"/>
    </source>
</evidence>
<dbReference type="AlphaFoldDB" id="A0AAV6ZJW2"/>
<dbReference type="PANTHER" id="PTHR22748">
    <property type="entry name" value="AP ENDONUCLEASE"/>
    <property type="match status" value="1"/>
</dbReference>
<dbReference type="InterPro" id="IPR036691">
    <property type="entry name" value="Endo/exonu/phosph_ase_sf"/>
</dbReference>
<keyword evidence="7 9" id="KW-0460">Magnesium</keyword>
<gene>
    <name evidence="13" type="ORF">GDO81_019635</name>
</gene>
<comment type="caution">
    <text evidence="13">The sequence shown here is derived from an EMBL/GenBank/DDBJ whole genome shotgun (WGS) entry which is preliminary data.</text>
</comment>
<proteinExistence type="inferred from homology"/>
<feature type="domain" description="Endonuclease/exonuclease/phosphatase" evidence="12">
    <location>
        <begin position="21"/>
        <end position="281"/>
    </location>
</feature>
<feature type="site" description="Transition state stabilizer" evidence="10">
    <location>
        <position position="158"/>
    </location>
</feature>
<feature type="binding site" evidence="9">
    <location>
        <position position="24"/>
    </location>
    <ligand>
        <name>Mg(2+)</name>
        <dbReference type="ChEBI" id="CHEBI:18420"/>
        <label>1</label>
    </ligand>
</feature>
<organism evidence="13 14">
    <name type="scientific">Engystomops pustulosus</name>
    <name type="common">Tungara frog</name>
    <name type="synonym">Physalaemus pustulosus</name>
    <dbReference type="NCBI Taxonomy" id="76066"/>
    <lineage>
        <taxon>Eukaryota</taxon>
        <taxon>Metazoa</taxon>
        <taxon>Chordata</taxon>
        <taxon>Craniata</taxon>
        <taxon>Vertebrata</taxon>
        <taxon>Euteleostomi</taxon>
        <taxon>Amphibia</taxon>
        <taxon>Batrachia</taxon>
        <taxon>Anura</taxon>
        <taxon>Neobatrachia</taxon>
        <taxon>Hyloidea</taxon>
        <taxon>Leptodactylidae</taxon>
        <taxon>Leiuperinae</taxon>
        <taxon>Engystomops</taxon>
    </lineage>
</organism>
<dbReference type="GO" id="GO:0006284">
    <property type="term" value="P:base-excision repair"/>
    <property type="evidence" value="ECO:0007669"/>
    <property type="project" value="TreeGrafter"/>
</dbReference>
<dbReference type="InterPro" id="IPR004808">
    <property type="entry name" value="AP_endonuc_1"/>
</dbReference>
<protein>
    <recommendedName>
        <fullName evidence="3">exodeoxyribonuclease III</fullName>
        <ecNumber evidence="3">3.1.11.2</ecNumber>
    </recommendedName>
</protein>
<keyword evidence="5" id="KW-0227">DNA damage</keyword>
<keyword evidence="4 9" id="KW-0479">Metal-binding</keyword>